<dbReference type="Proteomes" id="UP000037136">
    <property type="component" value="Unassembled WGS sequence"/>
</dbReference>
<dbReference type="OrthoDB" id="2962696at2759"/>
<evidence type="ECO:0000313" key="5">
    <source>
        <dbReference type="Proteomes" id="UP000037136"/>
    </source>
</evidence>
<sequence length="296" mass="30633">MASPPYTAESLFDVRDLVVVVTGGGGGLGRIMAHSLAANGAKAIYLLDINSEGLAAAKHSSPAPDLIHTVICDVTDKESLAAAAGRVRGDMGYCDVVFANAGVLKANTGQTMEGLTSSTPITTLQEKLWAPTMDEMVQTLTVNVAGVYFTAVAFLDLLHQGNQRAVVPQKSQVIVTSSVAGFSRVASVGFAYHASKAGATLVYKSLATILAPFKIRVNAVVPGFFPTDMARGLLGGDGDPRCEGAVPATFSPLERAGTEEEMAGAVNYLVSRSAAYVNGNALIIDGGYLAGTPSTY</sequence>
<name>A0A2A9PNU1_OPHUN</name>
<dbReference type="EMBL" id="LAZP02000025">
    <property type="protein sequence ID" value="PFH62547.1"/>
    <property type="molecule type" value="Genomic_DNA"/>
</dbReference>
<dbReference type="CDD" id="cd05233">
    <property type="entry name" value="SDR_c"/>
    <property type="match status" value="1"/>
</dbReference>
<comment type="similarity">
    <text evidence="1">Belongs to the short-chain dehydrogenases/reductases (SDR) family.</text>
</comment>
<gene>
    <name evidence="4" type="ORF">XA68_13129</name>
</gene>
<dbReference type="PANTHER" id="PTHR43618">
    <property type="entry name" value="7-ALPHA-HYDROXYSTEROID DEHYDROGENASE"/>
    <property type="match status" value="1"/>
</dbReference>
<evidence type="ECO:0000256" key="1">
    <source>
        <dbReference type="ARBA" id="ARBA00006484"/>
    </source>
</evidence>
<dbReference type="Pfam" id="PF13561">
    <property type="entry name" value="adh_short_C2"/>
    <property type="match status" value="1"/>
</dbReference>
<dbReference type="InterPro" id="IPR052178">
    <property type="entry name" value="Sec_Metab_Biosynth_SDR"/>
</dbReference>
<dbReference type="InterPro" id="IPR002347">
    <property type="entry name" value="SDR_fam"/>
</dbReference>
<organism evidence="4 5">
    <name type="scientific">Ophiocordyceps unilateralis</name>
    <name type="common">Zombie-ant fungus</name>
    <name type="synonym">Torrubia unilateralis</name>
    <dbReference type="NCBI Taxonomy" id="268505"/>
    <lineage>
        <taxon>Eukaryota</taxon>
        <taxon>Fungi</taxon>
        <taxon>Dikarya</taxon>
        <taxon>Ascomycota</taxon>
        <taxon>Pezizomycotina</taxon>
        <taxon>Sordariomycetes</taxon>
        <taxon>Hypocreomycetidae</taxon>
        <taxon>Hypocreales</taxon>
        <taxon>Ophiocordycipitaceae</taxon>
        <taxon>Ophiocordyceps</taxon>
    </lineage>
</organism>
<dbReference type="GO" id="GO:0016491">
    <property type="term" value="F:oxidoreductase activity"/>
    <property type="evidence" value="ECO:0007669"/>
    <property type="project" value="UniProtKB-KW"/>
</dbReference>
<dbReference type="InterPro" id="IPR036291">
    <property type="entry name" value="NAD(P)-bd_dom_sf"/>
</dbReference>
<dbReference type="STRING" id="268505.A0A2A9PNU1"/>
<accession>A0A2A9PNU1</accession>
<dbReference type="Gene3D" id="3.40.50.720">
    <property type="entry name" value="NAD(P)-binding Rossmann-like Domain"/>
    <property type="match status" value="1"/>
</dbReference>
<keyword evidence="3" id="KW-0560">Oxidoreductase</keyword>
<dbReference type="PRINTS" id="PR00081">
    <property type="entry name" value="GDHRDH"/>
</dbReference>
<dbReference type="SUPFAM" id="SSF51735">
    <property type="entry name" value="NAD(P)-binding Rossmann-fold domains"/>
    <property type="match status" value="1"/>
</dbReference>
<keyword evidence="2" id="KW-0521">NADP</keyword>
<dbReference type="PANTHER" id="PTHR43618:SF18">
    <property type="entry name" value="SHORT CHAIN DEHYDROGENASE_REDUCTASE FAMILY (AFU_ORTHOLOGUE AFUA_5G12480)"/>
    <property type="match status" value="1"/>
</dbReference>
<evidence type="ECO:0000256" key="3">
    <source>
        <dbReference type="ARBA" id="ARBA00023002"/>
    </source>
</evidence>
<proteinExistence type="inferred from homology"/>
<evidence type="ECO:0000256" key="2">
    <source>
        <dbReference type="ARBA" id="ARBA00022857"/>
    </source>
</evidence>
<protein>
    <submittedName>
        <fullName evidence="4">Uncharacterized protein</fullName>
    </submittedName>
</protein>
<keyword evidence="5" id="KW-1185">Reference proteome</keyword>
<evidence type="ECO:0000313" key="4">
    <source>
        <dbReference type="EMBL" id="PFH62547.1"/>
    </source>
</evidence>
<comment type="caution">
    <text evidence="4">The sequence shown here is derived from an EMBL/GenBank/DDBJ whole genome shotgun (WGS) entry which is preliminary data.</text>
</comment>
<reference evidence="4 5" key="2">
    <citation type="journal article" date="2017" name="Sci. Rep.">
        <title>Ant-infecting Ophiocordyceps genomes reveal a high diversity of potential behavioral manipulation genes and a possible major role for enterotoxins.</title>
        <authorList>
            <person name="de Bekker C."/>
            <person name="Ohm R.A."/>
            <person name="Evans H.C."/>
            <person name="Brachmann A."/>
            <person name="Hughes D.P."/>
        </authorList>
    </citation>
    <scope>NUCLEOTIDE SEQUENCE [LARGE SCALE GENOMIC DNA]</scope>
    <source>
        <strain evidence="4 5">SC16a</strain>
    </source>
</reference>
<dbReference type="AlphaFoldDB" id="A0A2A9PNU1"/>
<reference evidence="4 5" key="1">
    <citation type="journal article" date="2015" name="BMC Genomics">
        <title>Gene expression during zombie ant biting behavior reflects the complexity underlying fungal parasitic behavioral manipulation.</title>
        <authorList>
            <person name="de Bekker C."/>
            <person name="Ohm R.A."/>
            <person name="Loreto R.G."/>
            <person name="Sebastian A."/>
            <person name="Albert I."/>
            <person name="Merrow M."/>
            <person name="Brachmann A."/>
            <person name="Hughes D.P."/>
        </authorList>
    </citation>
    <scope>NUCLEOTIDE SEQUENCE [LARGE SCALE GENOMIC DNA]</scope>
    <source>
        <strain evidence="4 5">SC16a</strain>
    </source>
</reference>